<evidence type="ECO:0000313" key="2">
    <source>
        <dbReference type="EMBL" id="CAI9759771.1"/>
    </source>
</evidence>
<dbReference type="Proteomes" id="UP000834106">
    <property type="component" value="Chromosome 4"/>
</dbReference>
<dbReference type="Pfam" id="PF25504">
    <property type="entry name" value="HEAT_5MP1_2"/>
    <property type="match status" value="1"/>
</dbReference>
<sequence length="191" mass="21533">MSSFRKRMVYRDSAFSPIHLDLGLFMSSKEKPTLGNRGTWIKTRKRNIVAPLDPASFSDAVVQIYLDNAGDLELVARSLESSDLNFSRDGYTFFFEVLQALRRLKGTSVGITMCDEKQESFQREGGVRALVAKAILVNGSHTKVPQELIGELKAICQDNMTMDCDDRYSYGKPLNSFHKAPNIPDVLFFPR</sequence>
<gene>
    <name evidence="2" type="ORF">FPE_LOCUS7201</name>
</gene>
<organism evidence="2 3">
    <name type="scientific">Fraxinus pennsylvanica</name>
    <dbReference type="NCBI Taxonomy" id="56036"/>
    <lineage>
        <taxon>Eukaryota</taxon>
        <taxon>Viridiplantae</taxon>
        <taxon>Streptophyta</taxon>
        <taxon>Embryophyta</taxon>
        <taxon>Tracheophyta</taxon>
        <taxon>Spermatophyta</taxon>
        <taxon>Magnoliopsida</taxon>
        <taxon>eudicotyledons</taxon>
        <taxon>Gunneridae</taxon>
        <taxon>Pentapetalae</taxon>
        <taxon>asterids</taxon>
        <taxon>lamiids</taxon>
        <taxon>Lamiales</taxon>
        <taxon>Oleaceae</taxon>
        <taxon>Oleeae</taxon>
        <taxon>Fraxinus</taxon>
    </lineage>
</organism>
<dbReference type="InterPro" id="IPR057397">
    <property type="entry name" value="HEAT_5MP1_2"/>
</dbReference>
<protein>
    <recommendedName>
        <fullName evidence="1">5MP1/2-like HEAT domain-containing protein</fullName>
    </recommendedName>
</protein>
<proteinExistence type="predicted"/>
<accession>A0AAD1Z1E0</accession>
<dbReference type="GO" id="GO:0005737">
    <property type="term" value="C:cytoplasm"/>
    <property type="evidence" value="ECO:0007669"/>
    <property type="project" value="TreeGrafter"/>
</dbReference>
<evidence type="ECO:0000313" key="3">
    <source>
        <dbReference type="Proteomes" id="UP000834106"/>
    </source>
</evidence>
<dbReference type="InterPro" id="IPR051245">
    <property type="entry name" value="eIF5-mimic_regulator"/>
</dbReference>
<dbReference type="PANTHER" id="PTHR14208">
    <property type="entry name" value="BASIC LEUCINE ZIPPER AND W2 DOMAIN-CONTAINING PROTEIN"/>
    <property type="match status" value="1"/>
</dbReference>
<name>A0AAD1Z1E0_9LAMI</name>
<dbReference type="AlphaFoldDB" id="A0AAD1Z1E0"/>
<dbReference type="GO" id="GO:0016020">
    <property type="term" value="C:membrane"/>
    <property type="evidence" value="ECO:0007669"/>
    <property type="project" value="TreeGrafter"/>
</dbReference>
<feature type="domain" description="5MP1/2-like HEAT" evidence="1">
    <location>
        <begin position="41"/>
        <end position="99"/>
    </location>
</feature>
<dbReference type="PANTHER" id="PTHR14208:SF2">
    <property type="entry name" value="PROTEIN KRASAVIETZ"/>
    <property type="match status" value="1"/>
</dbReference>
<reference evidence="2" key="1">
    <citation type="submission" date="2023-05" db="EMBL/GenBank/DDBJ databases">
        <authorList>
            <person name="Huff M."/>
        </authorList>
    </citation>
    <scope>NUCLEOTIDE SEQUENCE</scope>
</reference>
<keyword evidence="3" id="KW-1185">Reference proteome</keyword>
<evidence type="ECO:0000259" key="1">
    <source>
        <dbReference type="Pfam" id="PF25504"/>
    </source>
</evidence>
<dbReference type="EMBL" id="OU503039">
    <property type="protein sequence ID" value="CAI9759771.1"/>
    <property type="molecule type" value="Genomic_DNA"/>
</dbReference>